<dbReference type="AlphaFoldDB" id="A0A556PDP8"/>
<dbReference type="Gene3D" id="3.40.50.1820">
    <property type="entry name" value="alpha/beta hydrolase"/>
    <property type="match status" value="1"/>
</dbReference>
<keyword evidence="3" id="KW-1185">Reference proteome</keyword>
<name>A0A556PDP8_9BACI</name>
<accession>A0A556PDP8</accession>
<evidence type="ECO:0000313" key="3">
    <source>
        <dbReference type="Proteomes" id="UP000316425"/>
    </source>
</evidence>
<protein>
    <submittedName>
        <fullName evidence="2">Alpha/beta hydrolase</fullName>
    </submittedName>
</protein>
<dbReference type="InterPro" id="IPR003140">
    <property type="entry name" value="PLipase/COase/thioEstase"/>
</dbReference>
<dbReference type="RefSeq" id="WP_144089182.1">
    <property type="nucleotide sequence ID" value="NZ_VMHE01000019.1"/>
</dbReference>
<keyword evidence="2" id="KW-0378">Hydrolase</keyword>
<comment type="caution">
    <text evidence="2">The sequence shown here is derived from an EMBL/GenBank/DDBJ whole genome shotgun (WGS) entry which is preliminary data.</text>
</comment>
<dbReference type="InterPro" id="IPR029058">
    <property type="entry name" value="AB_hydrolase_fold"/>
</dbReference>
<sequence length="203" mass="23096">MKHIYNEKKKGAPVFVLLHGTGGTENDLVGLGELLNPEFNILSVRGNVQENGMNRFFKRHGEGKYDWEDLKFRGTELYEFIVEKSKEHDFKLEDVIFVGFSNGSNIAIQLMLEYPESFKRAALFAPLYPADIEKTQDFSHMDVFLSLGKGDPIVPESESERVINLFRDRGADVTTAWVNGHNLTQDVALEARNWLNETINNDA</sequence>
<dbReference type="EMBL" id="VMHE01000019">
    <property type="protein sequence ID" value="TSJ62509.1"/>
    <property type="molecule type" value="Genomic_DNA"/>
</dbReference>
<proteinExistence type="predicted"/>
<reference evidence="2 3" key="1">
    <citation type="submission" date="2019-07" db="EMBL/GenBank/DDBJ databases">
        <title>Allobacillus sp. nov. SKP isolated from shrimp paste of Euphausiacea.</title>
        <authorList>
            <person name="Kanchanasin P."/>
            <person name="Tanasupawat S."/>
            <person name="Shi W."/>
            <person name="Wu L."/>
            <person name="Ma J."/>
        </authorList>
    </citation>
    <scope>NUCLEOTIDE SEQUENCE [LARGE SCALE GENOMIC DNA]</scope>
    <source>
        <strain evidence="2 3">SKP4-8</strain>
    </source>
</reference>
<dbReference type="SUPFAM" id="SSF53474">
    <property type="entry name" value="alpha/beta-Hydrolases"/>
    <property type="match status" value="1"/>
</dbReference>
<gene>
    <name evidence="2" type="ORF">FPQ13_09970</name>
</gene>
<evidence type="ECO:0000259" key="1">
    <source>
        <dbReference type="Pfam" id="PF02230"/>
    </source>
</evidence>
<dbReference type="OrthoDB" id="9796570at2"/>
<feature type="domain" description="Phospholipase/carboxylesterase/thioesterase" evidence="1">
    <location>
        <begin position="3"/>
        <end position="193"/>
    </location>
</feature>
<evidence type="ECO:0000313" key="2">
    <source>
        <dbReference type="EMBL" id="TSJ62509.1"/>
    </source>
</evidence>
<dbReference type="Proteomes" id="UP000316425">
    <property type="component" value="Unassembled WGS sequence"/>
</dbReference>
<organism evidence="2 3">
    <name type="scientific">Allobacillus salarius</name>
    <dbReference type="NCBI Taxonomy" id="1955272"/>
    <lineage>
        <taxon>Bacteria</taxon>
        <taxon>Bacillati</taxon>
        <taxon>Bacillota</taxon>
        <taxon>Bacilli</taxon>
        <taxon>Bacillales</taxon>
        <taxon>Bacillaceae</taxon>
        <taxon>Allobacillus</taxon>
    </lineage>
</organism>
<dbReference type="Pfam" id="PF02230">
    <property type="entry name" value="Abhydrolase_2"/>
    <property type="match status" value="1"/>
</dbReference>
<dbReference type="GO" id="GO:0016787">
    <property type="term" value="F:hydrolase activity"/>
    <property type="evidence" value="ECO:0007669"/>
    <property type="project" value="UniProtKB-KW"/>
</dbReference>